<dbReference type="Proteomes" id="UP000193224">
    <property type="component" value="Unassembled WGS sequence"/>
</dbReference>
<sequence length="53" mass="5821">MTTYSRAGNALSGAIVELDIQPQNAFHFQSLSTTECDKHASKPQLLKAVLEQM</sequence>
<evidence type="ECO:0000313" key="1">
    <source>
        <dbReference type="EMBL" id="SMC11722.1"/>
    </source>
</evidence>
<accession>A0A1X7BQ08</accession>
<reference evidence="1 2" key="1">
    <citation type="submission" date="2017-03" db="EMBL/GenBank/DDBJ databases">
        <authorList>
            <person name="Afonso C.L."/>
            <person name="Miller P.J."/>
            <person name="Scott M.A."/>
            <person name="Spackman E."/>
            <person name="Goraichik I."/>
            <person name="Dimitrov K.M."/>
            <person name="Suarez D.L."/>
            <person name="Swayne D.E."/>
        </authorList>
    </citation>
    <scope>NUCLEOTIDE SEQUENCE [LARGE SCALE GENOMIC DNA]</scope>
    <source>
        <strain evidence="1 2">CECT 7745</strain>
    </source>
</reference>
<organism evidence="1 2">
    <name type="scientific">Roseovarius aestuarii</name>
    <dbReference type="NCBI Taxonomy" id="475083"/>
    <lineage>
        <taxon>Bacteria</taxon>
        <taxon>Pseudomonadati</taxon>
        <taxon>Pseudomonadota</taxon>
        <taxon>Alphaproteobacteria</taxon>
        <taxon>Rhodobacterales</taxon>
        <taxon>Roseobacteraceae</taxon>
        <taxon>Roseovarius</taxon>
    </lineage>
</organism>
<dbReference type="EMBL" id="FWXB01000004">
    <property type="protein sequence ID" value="SMC11722.1"/>
    <property type="molecule type" value="Genomic_DNA"/>
</dbReference>
<proteinExistence type="predicted"/>
<keyword evidence="2" id="KW-1185">Reference proteome</keyword>
<protein>
    <submittedName>
        <fullName evidence="1">Uncharacterized protein</fullName>
    </submittedName>
</protein>
<evidence type="ECO:0000313" key="2">
    <source>
        <dbReference type="Proteomes" id="UP000193224"/>
    </source>
</evidence>
<dbReference type="AlphaFoldDB" id="A0A1X7BQ08"/>
<name>A0A1X7BQ08_9RHOB</name>
<gene>
    <name evidence="1" type="ORF">ROA7745_01540</name>
</gene>